<feature type="compositionally biased region" description="Pro residues" evidence="1">
    <location>
        <begin position="59"/>
        <end position="87"/>
    </location>
</feature>
<comment type="caution">
    <text evidence="2">The sequence shown here is derived from an EMBL/GenBank/DDBJ whole genome shotgun (WGS) entry which is preliminary data.</text>
</comment>
<sequence>MVYGGREENRQAGIEKRTGTETEVRRRRRQHTGTWLYRGVAGRRDREAGMKEATHAHAQPPPSTHPPIHPPTPPSTTHPPCPRPATPPSTILPTPTTPNAHPAPVARVVMVSKAPSARQS</sequence>
<organism evidence="2 3">
    <name type="scientific">Nephila pilipes</name>
    <name type="common">Giant wood spider</name>
    <name type="synonym">Nephila maculata</name>
    <dbReference type="NCBI Taxonomy" id="299642"/>
    <lineage>
        <taxon>Eukaryota</taxon>
        <taxon>Metazoa</taxon>
        <taxon>Ecdysozoa</taxon>
        <taxon>Arthropoda</taxon>
        <taxon>Chelicerata</taxon>
        <taxon>Arachnida</taxon>
        <taxon>Araneae</taxon>
        <taxon>Araneomorphae</taxon>
        <taxon>Entelegynae</taxon>
        <taxon>Araneoidea</taxon>
        <taxon>Nephilidae</taxon>
        <taxon>Nephila</taxon>
    </lineage>
</organism>
<feature type="compositionally biased region" description="Basic and acidic residues" evidence="1">
    <location>
        <begin position="42"/>
        <end position="55"/>
    </location>
</feature>
<protein>
    <submittedName>
        <fullName evidence="2">Uncharacterized protein</fullName>
    </submittedName>
</protein>
<evidence type="ECO:0000313" key="2">
    <source>
        <dbReference type="EMBL" id="GFT80052.1"/>
    </source>
</evidence>
<dbReference type="EMBL" id="BMAW01022874">
    <property type="protein sequence ID" value="GFT80052.1"/>
    <property type="molecule type" value="Genomic_DNA"/>
</dbReference>
<keyword evidence="3" id="KW-1185">Reference proteome</keyword>
<accession>A0A8X6PT57</accession>
<dbReference type="AlphaFoldDB" id="A0A8X6PT57"/>
<feature type="compositionally biased region" description="Low complexity" evidence="1">
    <location>
        <begin position="88"/>
        <end position="105"/>
    </location>
</feature>
<evidence type="ECO:0000256" key="1">
    <source>
        <dbReference type="SAM" id="MobiDB-lite"/>
    </source>
</evidence>
<reference evidence="2" key="1">
    <citation type="submission" date="2020-08" db="EMBL/GenBank/DDBJ databases">
        <title>Multicomponent nature underlies the extraordinary mechanical properties of spider dragline silk.</title>
        <authorList>
            <person name="Kono N."/>
            <person name="Nakamura H."/>
            <person name="Mori M."/>
            <person name="Yoshida Y."/>
            <person name="Ohtoshi R."/>
            <person name="Malay A.D."/>
            <person name="Moran D.A.P."/>
            <person name="Tomita M."/>
            <person name="Numata K."/>
            <person name="Arakawa K."/>
        </authorList>
    </citation>
    <scope>NUCLEOTIDE SEQUENCE</scope>
</reference>
<name>A0A8X6PT57_NEPPI</name>
<feature type="compositionally biased region" description="Basic and acidic residues" evidence="1">
    <location>
        <begin position="1"/>
        <end position="24"/>
    </location>
</feature>
<proteinExistence type="predicted"/>
<dbReference type="Proteomes" id="UP000887013">
    <property type="component" value="Unassembled WGS sequence"/>
</dbReference>
<feature type="region of interest" description="Disordered" evidence="1">
    <location>
        <begin position="1"/>
        <end position="105"/>
    </location>
</feature>
<evidence type="ECO:0000313" key="3">
    <source>
        <dbReference type="Proteomes" id="UP000887013"/>
    </source>
</evidence>
<gene>
    <name evidence="2" type="ORF">NPIL_188431</name>
</gene>